<dbReference type="PANTHER" id="PTHR47506">
    <property type="entry name" value="TRANSCRIPTIONAL REGULATORY PROTEIN"/>
    <property type="match status" value="1"/>
</dbReference>
<dbReference type="InterPro" id="IPR009057">
    <property type="entry name" value="Homeodomain-like_sf"/>
</dbReference>
<evidence type="ECO:0000256" key="1">
    <source>
        <dbReference type="ARBA" id="ARBA00023015"/>
    </source>
</evidence>
<feature type="DNA-binding region" description="H-T-H motif" evidence="4">
    <location>
        <begin position="41"/>
        <end position="60"/>
    </location>
</feature>
<proteinExistence type="predicted"/>
<gene>
    <name evidence="6" type="ORF">M8523_15225</name>
</gene>
<dbReference type="EMBL" id="JAMOIM010000009">
    <property type="protein sequence ID" value="MCW6509374.1"/>
    <property type="molecule type" value="Genomic_DNA"/>
</dbReference>
<evidence type="ECO:0000313" key="7">
    <source>
        <dbReference type="Proteomes" id="UP001165667"/>
    </source>
</evidence>
<keyword evidence="2 4" id="KW-0238">DNA-binding</keyword>
<dbReference type="Gene3D" id="1.10.357.10">
    <property type="entry name" value="Tetracycline Repressor, domain 2"/>
    <property type="match status" value="1"/>
</dbReference>
<dbReference type="AlphaFoldDB" id="A0AA41YVI5"/>
<dbReference type="InterPro" id="IPR001647">
    <property type="entry name" value="HTH_TetR"/>
</dbReference>
<evidence type="ECO:0000259" key="5">
    <source>
        <dbReference type="PROSITE" id="PS50977"/>
    </source>
</evidence>
<dbReference type="SUPFAM" id="SSF48498">
    <property type="entry name" value="Tetracyclin repressor-like, C-terminal domain"/>
    <property type="match status" value="1"/>
</dbReference>
<comment type="caution">
    <text evidence="6">The sequence shown here is derived from an EMBL/GenBank/DDBJ whole genome shotgun (WGS) entry which is preliminary data.</text>
</comment>
<dbReference type="Pfam" id="PF00440">
    <property type="entry name" value="TetR_N"/>
    <property type="match status" value="1"/>
</dbReference>
<dbReference type="PANTHER" id="PTHR47506:SF1">
    <property type="entry name" value="HTH-TYPE TRANSCRIPTIONAL REGULATOR YJDC"/>
    <property type="match status" value="1"/>
</dbReference>
<keyword evidence="1" id="KW-0805">Transcription regulation</keyword>
<evidence type="ECO:0000256" key="2">
    <source>
        <dbReference type="ARBA" id="ARBA00023125"/>
    </source>
</evidence>
<reference evidence="6" key="1">
    <citation type="submission" date="2022-05" db="EMBL/GenBank/DDBJ databases">
        <authorList>
            <person name="Pankratov T."/>
        </authorList>
    </citation>
    <scope>NUCLEOTIDE SEQUENCE</scope>
    <source>
        <strain evidence="6">BP6-180914</strain>
    </source>
</reference>
<organism evidence="6 7">
    <name type="scientific">Lichenifustis flavocetrariae</name>
    <dbReference type="NCBI Taxonomy" id="2949735"/>
    <lineage>
        <taxon>Bacteria</taxon>
        <taxon>Pseudomonadati</taxon>
        <taxon>Pseudomonadota</taxon>
        <taxon>Alphaproteobacteria</taxon>
        <taxon>Hyphomicrobiales</taxon>
        <taxon>Lichenihabitantaceae</taxon>
        <taxon>Lichenifustis</taxon>
    </lineage>
</organism>
<dbReference type="InterPro" id="IPR036271">
    <property type="entry name" value="Tet_transcr_reg_TetR-rel_C_sf"/>
</dbReference>
<name>A0AA41YVI5_9HYPH</name>
<sequence>MSEKSPVLNAPVQSCRISRPRERIVATARDLFHKFGIRSIGVDTIAEAAGTNKMTLYRHFGSKDDLICECLQEVARDVETMWGEITASNPNDPRAQLQEWVRRSAECVVNDGRGCDLANAAVELTEADHPARKVIEGVKRTYYIHLVDLCRAVGVAQPELLADALSLLFEGARVSRQSVGAEGPSARFVRMSEAVISAFADRTH</sequence>
<feature type="domain" description="HTH tetR-type" evidence="5">
    <location>
        <begin position="18"/>
        <end position="78"/>
    </location>
</feature>
<protein>
    <submittedName>
        <fullName evidence="6">TetR/AcrR family transcriptional regulator</fullName>
    </submittedName>
</protein>
<dbReference type="SUPFAM" id="SSF46689">
    <property type="entry name" value="Homeodomain-like"/>
    <property type="match status" value="1"/>
</dbReference>
<evidence type="ECO:0000313" key="6">
    <source>
        <dbReference type="EMBL" id="MCW6509374.1"/>
    </source>
</evidence>
<accession>A0AA41YVI5</accession>
<dbReference type="PROSITE" id="PS50977">
    <property type="entry name" value="HTH_TETR_2"/>
    <property type="match status" value="1"/>
</dbReference>
<evidence type="ECO:0000256" key="4">
    <source>
        <dbReference type="PROSITE-ProRule" id="PRU00335"/>
    </source>
</evidence>
<evidence type="ECO:0000256" key="3">
    <source>
        <dbReference type="ARBA" id="ARBA00023163"/>
    </source>
</evidence>
<keyword evidence="3" id="KW-0804">Transcription</keyword>
<dbReference type="Proteomes" id="UP001165667">
    <property type="component" value="Unassembled WGS sequence"/>
</dbReference>
<dbReference type="GO" id="GO:0003677">
    <property type="term" value="F:DNA binding"/>
    <property type="evidence" value="ECO:0007669"/>
    <property type="project" value="UniProtKB-UniRule"/>
</dbReference>
<keyword evidence="7" id="KW-1185">Reference proteome</keyword>
<dbReference type="PRINTS" id="PR00455">
    <property type="entry name" value="HTHTETR"/>
</dbReference>
<dbReference type="RefSeq" id="WP_282585739.1">
    <property type="nucleotide sequence ID" value="NZ_JAMOIM010000009.1"/>
</dbReference>